<protein>
    <submittedName>
        <fullName evidence="1">Myosuppressin receptor 1 isoform b-related</fullName>
    </submittedName>
</protein>
<name>A0ACB9TKC5_HOLOL</name>
<proteinExistence type="predicted"/>
<dbReference type="EMBL" id="CM043016">
    <property type="protein sequence ID" value="KAI4467259.1"/>
    <property type="molecule type" value="Genomic_DNA"/>
</dbReference>
<reference evidence="1" key="1">
    <citation type="submission" date="2022-04" db="EMBL/GenBank/DDBJ databases">
        <title>Chromosome-scale genome assembly of Holotrichia oblita Faldermann.</title>
        <authorList>
            <person name="Rongchong L."/>
        </authorList>
    </citation>
    <scope>NUCLEOTIDE SEQUENCE</scope>
    <source>
        <strain evidence="1">81SQS9</strain>
    </source>
</reference>
<evidence type="ECO:0000313" key="2">
    <source>
        <dbReference type="Proteomes" id="UP001056778"/>
    </source>
</evidence>
<organism evidence="1 2">
    <name type="scientific">Holotrichia oblita</name>
    <name type="common">Chafer beetle</name>
    <dbReference type="NCBI Taxonomy" id="644536"/>
    <lineage>
        <taxon>Eukaryota</taxon>
        <taxon>Metazoa</taxon>
        <taxon>Ecdysozoa</taxon>
        <taxon>Arthropoda</taxon>
        <taxon>Hexapoda</taxon>
        <taxon>Insecta</taxon>
        <taxon>Pterygota</taxon>
        <taxon>Neoptera</taxon>
        <taxon>Endopterygota</taxon>
        <taxon>Coleoptera</taxon>
        <taxon>Polyphaga</taxon>
        <taxon>Scarabaeiformia</taxon>
        <taxon>Scarabaeidae</taxon>
        <taxon>Melolonthinae</taxon>
        <taxon>Holotrichia</taxon>
    </lineage>
</organism>
<evidence type="ECO:0000313" key="1">
    <source>
        <dbReference type="EMBL" id="KAI4467259.1"/>
    </source>
</evidence>
<sequence length="731" mass="83577">MLAGVSPSSCAVWLLLKYSVLILRKVIVACVAEMVKMSENKVKIASLKLQEIKECLQKLGISVSGNKNVLVQKLIDAVRSEYISLNDTYNQIDDELANESFSEHNDSPETIIESKPKVQLSKLIRQKKVHPLRKSTGSISREKNHKSKTKEIIHNDGSSLKLNTINDGNSKQNAMCTNIMNLNSVSDDESVNFAECCAPGIGPTDRRQTQRSLEIRSKEHKRCIKNKEILNSALVYHHVQSGHTIDTDNIKLLKGSNNKNLDMLESIYIKKHENKILNNDLSMLTRKTCIIVCTLFINSCLLHIFPAIIALQAEQDDTNDVEEMNHIYVLPEMIDTVLNGSSLMDYFNISQSKILVSLNNRSYEIREIKLHNETEKSCECDFTIPDWFKSYAQYHGHLAIIVCIFGTFTNLINVAVLTRKDMACAPINRILTGLAVADMMLMIEYMPFAYYYHVELPEKLNYPFSAAVFVLFHIHFTQILHTISICLTLTLAIWRYLAIGHPDKNHILCSEARCTLGIFLSYVLPIFLCGPTYFAFQVKATTIKENDTDYILYHTALSDTANNEEYLVFYFWMYSVVMKLIPCTILTVISVWLVRTLHKAKKRKQVLREYNNTGCMTKQLVNNKKKTKAERRADRTTKMLVAVLLLFLITEFPQGVLGLLSGMKGKCFFLKCYQDFGDIIDMLALLNGSINFVLYCCMNRMFRATFEQMFTYRILSKWVTPVQSEIHTTYV</sequence>
<comment type="caution">
    <text evidence="1">The sequence shown here is derived from an EMBL/GenBank/DDBJ whole genome shotgun (WGS) entry which is preliminary data.</text>
</comment>
<accession>A0ACB9TKC5</accession>
<dbReference type="Proteomes" id="UP001056778">
    <property type="component" value="Chromosome 2"/>
</dbReference>
<keyword evidence="1" id="KW-0675">Receptor</keyword>
<keyword evidence="2" id="KW-1185">Reference proteome</keyword>
<gene>
    <name evidence="1" type="ORF">MML48_2g00011273</name>
</gene>